<dbReference type="InterPro" id="IPR011009">
    <property type="entry name" value="Kinase-like_dom_sf"/>
</dbReference>
<accession>A0A1H4TER9</accession>
<keyword evidence="2" id="KW-0418">Kinase</keyword>
<sequence>MNSDLHPLQGRRTLYRWQHGQLQDHLRALLPQWREHPLTVVSQDLDSNASFVNYVRHHQITDPCTGLTVELVEKSIRKVFFIGSQEARFYRQLDMLGASTQFQYPACLGVIETPWESLIFTDFVRGKPPRMPSIAPQLALAIAEQETLSHDYLSRQPAHKAPLFWSMDFYRPWFLLRPRFNFARCLPELERLGRSDERFSGLVDKFKAFTPVLARLARAARRSPKCISHMDYLRKNLFVDKGQLLLIDWSEVKVGRVGFDGGAYLSALFRRKDMPLFLKAQQQFIDTYRQALPAHFDPDEALCNLHYMFLLNALFHCLRPETISEYQEKKRMPLLRQKYDYLLGLLDDQRQTAITHSV</sequence>
<protein>
    <submittedName>
        <fullName evidence="2">Predicted kinase, aminoglycoside phosphotransferase (APT) family</fullName>
    </submittedName>
</protein>
<comment type="caution">
    <text evidence="2">The sequence shown here is derived from an EMBL/GenBank/DDBJ whole genome shotgun (WGS) entry which is preliminary data.</text>
</comment>
<organism evidence="2 3">
    <name type="scientific">Pseudomonas taetrolens</name>
    <dbReference type="NCBI Taxonomy" id="47884"/>
    <lineage>
        <taxon>Bacteria</taxon>
        <taxon>Pseudomonadati</taxon>
        <taxon>Pseudomonadota</taxon>
        <taxon>Gammaproteobacteria</taxon>
        <taxon>Pseudomonadales</taxon>
        <taxon>Pseudomonadaceae</taxon>
        <taxon>Pseudomonas</taxon>
    </lineage>
</organism>
<dbReference type="Gene3D" id="3.90.1200.10">
    <property type="match status" value="1"/>
</dbReference>
<dbReference type="GO" id="GO:0016301">
    <property type="term" value="F:kinase activity"/>
    <property type="evidence" value="ECO:0007669"/>
    <property type="project" value="UniProtKB-KW"/>
</dbReference>
<name>A0A1H4TER9_PSETA</name>
<dbReference type="Pfam" id="PF01636">
    <property type="entry name" value="APH"/>
    <property type="match status" value="1"/>
</dbReference>
<dbReference type="RefSeq" id="WP_231995582.1">
    <property type="nucleotide sequence ID" value="NZ_FNRS01000001.1"/>
</dbReference>
<evidence type="ECO:0000259" key="1">
    <source>
        <dbReference type="Pfam" id="PF01636"/>
    </source>
</evidence>
<proteinExistence type="predicted"/>
<keyword evidence="2" id="KW-0808">Transferase</keyword>
<evidence type="ECO:0000313" key="2">
    <source>
        <dbReference type="EMBL" id="SEC54809.1"/>
    </source>
</evidence>
<dbReference type="EMBL" id="FNRS01000001">
    <property type="protein sequence ID" value="SEC54809.1"/>
    <property type="molecule type" value="Genomic_DNA"/>
</dbReference>
<feature type="domain" description="Aminoglycoside phosphotransferase" evidence="1">
    <location>
        <begin position="85"/>
        <end position="285"/>
    </location>
</feature>
<reference evidence="2 3" key="1">
    <citation type="submission" date="2016-10" db="EMBL/GenBank/DDBJ databases">
        <authorList>
            <person name="Varghese N."/>
            <person name="Submissions S."/>
        </authorList>
    </citation>
    <scope>NUCLEOTIDE SEQUENCE [LARGE SCALE GENOMIC DNA]</scope>
    <source>
        <strain evidence="2 3">BS3652</strain>
    </source>
</reference>
<gene>
    <name evidence="2" type="ORF">SAMN04490203_2623</name>
</gene>
<dbReference type="SUPFAM" id="SSF56112">
    <property type="entry name" value="Protein kinase-like (PK-like)"/>
    <property type="match status" value="1"/>
</dbReference>
<keyword evidence="3" id="KW-1185">Reference proteome</keyword>
<dbReference type="InterPro" id="IPR002575">
    <property type="entry name" value="Aminoglycoside_PTrfase"/>
</dbReference>
<dbReference type="Proteomes" id="UP000183155">
    <property type="component" value="Unassembled WGS sequence"/>
</dbReference>
<evidence type="ECO:0000313" key="3">
    <source>
        <dbReference type="Proteomes" id="UP000183155"/>
    </source>
</evidence>